<gene>
    <name evidence="6" type="ORF">R3P95_09620</name>
</gene>
<dbReference type="PANTHER" id="PTHR11592">
    <property type="entry name" value="GLUTATHIONE PEROXIDASE"/>
    <property type="match status" value="1"/>
</dbReference>
<dbReference type="SUPFAM" id="SSF52833">
    <property type="entry name" value="Thioredoxin-like"/>
    <property type="match status" value="1"/>
</dbReference>
<evidence type="ECO:0000313" key="7">
    <source>
        <dbReference type="Proteomes" id="UP001185899"/>
    </source>
</evidence>
<evidence type="ECO:0000256" key="1">
    <source>
        <dbReference type="ARBA" id="ARBA00006926"/>
    </source>
</evidence>
<dbReference type="PROSITE" id="PS51352">
    <property type="entry name" value="THIOREDOXIN_2"/>
    <property type="match status" value="1"/>
</dbReference>
<keyword evidence="2 4" id="KW-0575">Peroxidase</keyword>
<accession>A0ABU4AX56</accession>
<name>A0ABU4AX56_9NOCA</name>
<dbReference type="PROSITE" id="PS51355">
    <property type="entry name" value="GLUTATHIONE_PEROXID_3"/>
    <property type="match status" value="1"/>
</dbReference>
<dbReference type="PRINTS" id="PR01011">
    <property type="entry name" value="GLUTPROXDASE"/>
</dbReference>
<organism evidence="6 7">
    <name type="scientific">Rhodococcus cercidiphylli</name>
    <dbReference type="NCBI Taxonomy" id="489916"/>
    <lineage>
        <taxon>Bacteria</taxon>
        <taxon>Bacillati</taxon>
        <taxon>Actinomycetota</taxon>
        <taxon>Actinomycetes</taxon>
        <taxon>Mycobacteriales</taxon>
        <taxon>Nocardiaceae</taxon>
        <taxon>Rhodococcus</taxon>
    </lineage>
</organism>
<dbReference type="Proteomes" id="UP001185899">
    <property type="component" value="Unassembled WGS sequence"/>
</dbReference>
<feature type="domain" description="Thioredoxin" evidence="5">
    <location>
        <begin position="1"/>
        <end position="163"/>
    </location>
</feature>
<dbReference type="Pfam" id="PF00255">
    <property type="entry name" value="GSHPx"/>
    <property type="match status" value="1"/>
</dbReference>
<protein>
    <recommendedName>
        <fullName evidence="4">Glutathione peroxidase</fullName>
    </recommendedName>
</protein>
<evidence type="ECO:0000256" key="4">
    <source>
        <dbReference type="RuleBase" id="RU000499"/>
    </source>
</evidence>
<evidence type="ECO:0000256" key="2">
    <source>
        <dbReference type="ARBA" id="ARBA00022559"/>
    </source>
</evidence>
<dbReference type="Gene3D" id="3.40.30.10">
    <property type="entry name" value="Glutaredoxin"/>
    <property type="match status" value="1"/>
</dbReference>
<dbReference type="RefSeq" id="WP_317548199.1">
    <property type="nucleotide sequence ID" value="NZ_JAWLKE010000003.1"/>
</dbReference>
<comment type="caution">
    <text evidence="6">The sequence shown here is derived from an EMBL/GenBank/DDBJ whole genome shotgun (WGS) entry which is preliminary data.</text>
</comment>
<evidence type="ECO:0000259" key="5">
    <source>
        <dbReference type="PROSITE" id="PS51352"/>
    </source>
</evidence>
<dbReference type="InterPro" id="IPR029759">
    <property type="entry name" value="GPX_AS"/>
</dbReference>
<dbReference type="CDD" id="cd00340">
    <property type="entry name" value="GSH_Peroxidase"/>
    <property type="match status" value="1"/>
</dbReference>
<dbReference type="EMBL" id="JAWLKE010000003">
    <property type="protein sequence ID" value="MDV6230806.1"/>
    <property type="molecule type" value="Genomic_DNA"/>
</dbReference>
<dbReference type="InterPro" id="IPR013766">
    <property type="entry name" value="Thioredoxin_domain"/>
</dbReference>
<dbReference type="GO" id="GO:0004601">
    <property type="term" value="F:peroxidase activity"/>
    <property type="evidence" value="ECO:0007669"/>
    <property type="project" value="UniProtKB-KW"/>
</dbReference>
<dbReference type="InterPro" id="IPR036249">
    <property type="entry name" value="Thioredoxin-like_sf"/>
</dbReference>
<dbReference type="PROSITE" id="PS00460">
    <property type="entry name" value="GLUTATHIONE_PEROXID_1"/>
    <property type="match status" value="1"/>
</dbReference>
<keyword evidence="3 4" id="KW-0560">Oxidoreductase</keyword>
<proteinExistence type="inferred from homology"/>
<sequence>MMTEVQNIGINTLGGAPTSLDEYAGRAVLVVNVASKCGLTPQYEKLEKLANEYSARGLSVVGVPCNQFGGQEPGTAEEIETFCSTTYGITFAMTEKVDVNGDNQHPLYAELTKTEDADGKAGDVQWNFEKFLISPDGVVTDRFRPRTEPDAPEVLAAIDKILPKDTMVV</sequence>
<reference evidence="6 7" key="1">
    <citation type="submission" date="2023-10" db="EMBL/GenBank/DDBJ databases">
        <title>Development of a sustainable strategy for remediation of hydrocarbon-contaminated territories based on the waste exchange concept.</title>
        <authorList>
            <person name="Krivoruchko A."/>
        </authorList>
    </citation>
    <scope>NUCLEOTIDE SEQUENCE [LARGE SCALE GENOMIC DNA]</scope>
    <source>
        <strain evidence="6 7">IEGM 1322</strain>
    </source>
</reference>
<keyword evidence="7" id="KW-1185">Reference proteome</keyword>
<dbReference type="PANTHER" id="PTHR11592:SF40">
    <property type="entry name" value="THIOREDOXIN_GLUTATHIONE PEROXIDASE BTUE"/>
    <property type="match status" value="1"/>
</dbReference>
<evidence type="ECO:0000313" key="6">
    <source>
        <dbReference type="EMBL" id="MDV6230806.1"/>
    </source>
</evidence>
<dbReference type="PIRSF" id="PIRSF000303">
    <property type="entry name" value="Glutathion_perox"/>
    <property type="match status" value="1"/>
</dbReference>
<dbReference type="InterPro" id="IPR000889">
    <property type="entry name" value="Glutathione_peroxidase"/>
</dbReference>
<comment type="similarity">
    <text evidence="1 4">Belongs to the glutathione peroxidase family.</text>
</comment>
<evidence type="ECO:0000256" key="3">
    <source>
        <dbReference type="ARBA" id="ARBA00023002"/>
    </source>
</evidence>